<proteinExistence type="predicted"/>
<keyword evidence="1" id="KW-1133">Transmembrane helix</keyword>
<protein>
    <submittedName>
        <fullName evidence="2">Uncharacterized protein</fullName>
    </submittedName>
</protein>
<evidence type="ECO:0000256" key="1">
    <source>
        <dbReference type="SAM" id="Phobius"/>
    </source>
</evidence>
<dbReference type="Proteomes" id="UP000054988">
    <property type="component" value="Unassembled WGS sequence"/>
</dbReference>
<evidence type="ECO:0000313" key="2">
    <source>
        <dbReference type="EMBL" id="KTB46837.1"/>
    </source>
</evidence>
<dbReference type="EMBL" id="LATX01000238">
    <property type="protein sequence ID" value="KTB46837.1"/>
    <property type="molecule type" value="Genomic_DNA"/>
</dbReference>
<organism evidence="2 3">
    <name type="scientific">Moniliophthora roreri</name>
    <name type="common">Frosty pod rot fungus</name>
    <name type="synonym">Monilia roreri</name>
    <dbReference type="NCBI Taxonomy" id="221103"/>
    <lineage>
        <taxon>Eukaryota</taxon>
        <taxon>Fungi</taxon>
        <taxon>Dikarya</taxon>
        <taxon>Basidiomycota</taxon>
        <taxon>Agaricomycotina</taxon>
        <taxon>Agaricomycetes</taxon>
        <taxon>Agaricomycetidae</taxon>
        <taxon>Agaricales</taxon>
        <taxon>Marasmiineae</taxon>
        <taxon>Marasmiaceae</taxon>
        <taxon>Moniliophthora</taxon>
    </lineage>
</organism>
<name>A0A0W0GE70_MONRR</name>
<evidence type="ECO:0000313" key="3">
    <source>
        <dbReference type="Proteomes" id="UP000054988"/>
    </source>
</evidence>
<comment type="caution">
    <text evidence="2">The sequence shown here is derived from an EMBL/GenBank/DDBJ whole genome shotgun (WGS) entry which is preliminary data.</text>
</comment>
<dbReference type="AlphaFoldDB" id="A0A0W0GE70"/>
<sequence>MALSKDSGFLSPTYIVKGPFTVIALEFFLYGALQGYLLFRKLAL</sequence>
<feature type="transmembrane region" description="Helical" evidence="1">
    <location>
        <begin position="20"/>
        <end position="39"/>
    </location>
</feature>
<keyword evidence="1" id="KW-0472">Membrane</keyword>
<keyword evidence="1" id="KW-0812">Transmembrane</keyword>
<gene>
    <name evidence="2" type="ORF">WG66_595</name>
</gene>
<accession>A0A0W0GE70</accession>
<reference evidence="2 3" key="1">
    <citation type="submission" date="2015-12" db="EMBL/GenBank/DDBJ databases">
        <title>Draft genome sequence of Moniliophthora roreri, the causal agent of frosty pod rot of cacao.</title>
        <authorList>
            <person name="Aime M.C."/>
            <person name="Diaz-Valderrama J.R."/>
            <person name="Kijpornyongpan T."/>
            <person name="Phillips-Mora W."/>
        </authorList>
    </citation>
    <scope>NUCLEOTIDE SEQUENCE [LARGE SCALE GENOMIC DNA]</scope>
    <source>
        <strain evidence="2 3">MCA 2952</strain>
    </source>
</reference>